<feature type="domain" description="Serine/threonine specific protein phosphatases" evidence="1">
    <location>
        <begin position="73"/>
        <end position="78"/>
    </location>
</feature>
<evidence type="ECO:0000313" key="2">
    <source>
        <dbReference type="EMBL" id="NJC32952.1"/>
    </source>
</evidence>
<dbReference type="InterPro" id="IPR050126">
    <property type="entry name" value="Ap4A_hydrolase"/>
</dbReference>
<dbReference type="EMBL" id="JAATJE010000001">
    <property type="protein sequence ID" value="NJC32952.1"/>
    <property type="molecule type" value="Genomic_DNA"/>
</dbReference>
<dbReference type="InterPro" id="IPR006186">
    <property type="entry name" value="Ser/Thr-sp_prot-phosphatase"/>
</dbReference>
<evidence type="ECO:0000313" key="3">
    <source>
        <dbReference type="Proteomes" id="UP000734218"/>
    </source>
</evidence>
<keyword evidence="3" id="KW-1185">Reference proteome</keyword>
<dbReference type="SUPFAM" id="SSF56300">
    <property type="entry name" value="Metallo-dependent phosphatases"/>
    <property type="match status" value="1"/>
</dbReference>
<sequence length="234" mass="25722">MAGQLIYAVGDVHGRYDLLRRLLAAIAEDAGAHAGRPTLILLGDYVDRGPASAEVLTALCWLRRESGARLHLLKGNHEALMLDALNDPATMPRWLAVGGDATLKAYGIDADDGEPEALRDRLLDAMPASHLRLLQSLELSVEIGDYFFVHAGIRPGTPIARQKAEDLIWIRDPFLTGSGALEKRIVHGHSWTSDKPHIDERRIGVDTGAWKTGVLTAVRLHERSERILTARQEP</sequence>
<dbReference type="PANTHER" id="PTHR42850:SF4">
    <property type="entry name" value="ZINC-DEPENDENT ENDOPOLYPHOSPHATASE"/>
    <property type="match status" value="1"/>
</dbReference>
<dbReference type="InterPro" id="IPR004843">
    <property type="entry name" value="Calcineurin-like_PHP"/>
</dbReference>
<dbReference type="InterPro" id="IPR029052">
    <property type="entry name" value="Metallo-depent_PP-like"/>
</dbReference>
<gene>
    <name evidence="2" type="ORF">GGR88_000426</name>
</gene>
<dbReference type="CDD" id="cd00144">
    <property type="entry name" value="MPP_PPP_family"/>
    <property type="match status" value="1"/>
</dbReference>
<dbReference type="EC" id="3.1.3.16" evidence="2"/>
<proteinExistence type="predicted"/>
<comment type="caution">
    <text evidence="2">The sequence shown here is derived from an EMBL/GenBank/DDBJ whole genome shotgun (WGS) entry which is preliminary data.</text>
</comment>
<accession>A0ABX0XHY7</accession>
<dbReference type="Proteomes" id="UP000734218">
    <property type="component" value="Unassembled WGS sequence"/>
</dbReference>
<reference evidence="2 3" key="1">
    <citation type="submission" date="2020-03" db="EMBL/GenBank/DDBJ databases">
        <title>Genomic Encyclopedia of Type Strains, Phase IV (KMG-IV): sequencing the most valuable type-strain genomes for metagenomic binning, comparative biology and taxonomic classification.</title>
        <authorList>
            <person name="Goeker M."/>
        </authorList>
    </citation>
    <scope>NUCLEOTIDE SEQUENCE [LARGE SCALE GENOMIC DNA]</scope>
    <source>
        <strain evidence="2 3">DSM 27651</strain>
    </source>
</reference>
<keyword evidence="2" id="KW-0378">Hydrolase</keyword>
<protein>
    <submittedName>
        <fullName evidence="2">Serine/threonine protein phosphatase 1</fullName>
        <ecNumber evidence="2">3.1.3.16</ecNumber>
    </submittedName>
</protein>
<name>A0ABX0XHY7_9SPHN</name>
<dbReference type="PANTHER" id="PTHR42850">
    <property type="entry name" value="METALLOPHOSPHOESTERASE"/>
    <property type="match status" value="1"/>
</dbReference>
<dbReference type="GO" id="GO:0004722">
    <property type="term" value="F:protein serine/threonine phosphatase activity"/>
    <property type="evidence" value="ECO:0007669"/>
    <property type="project" value="UniProtKB-EC"/>
</dbReference>
<dbReference type="PRINTS" id="PR00114">
    <property type="entry name" value="STPHPHTASE"/>
</dbReference>
<dbReference type="RefSeq" id="WP_167952518.1">
    <property type="nucleotide sequence ID" value="NZ_JAATJE010000001.1"/>
</dbReference>
<evidence type="ECO:0000259" key="1">
    <source>
        <dbReference type="PROSITE" id="PS00125"/>
    </source>
</evidence>
<dbReference type="PROSITE" id="PS00125">
    <property type="entry name" value="SER_THR_PHOSPHATASE"/>
    <property type="match status" value="1"/>
</dbReference>
<dbReference type="Gene3D" id="3.60.21.10">
    <property type="match status" value="1"/>
</dbReference>
<organism evidence="2 3">
    <name type="scientific">Sphingomonas jejuensis</name>
    <dbReference type="NCBI Taxonomy" id="904715"/>
    <lineage>
        <taxon>Bacteria</taxon>
        <taxon>Pseudomonadati</taxon>
        <taxon>Pseudomonadota</taxon>
        <taxon>Alphaproteobacteria</taxon>
        <taxon>Sphingomonadales</taxon>
        <taxon>Sphingomonadaceae</taxon>
        <taxon>Sphingomonas</taxon>
    </lineage>
</organism>
<dbReference type="Pfam" id="PF00149">
    <property type="entry name" value="Metallophos"/>
    <property type="match status" value="1"/>
</dbReference>